<reference evidence="1 2" key="1">
    <citation type="journal article" date="2015" name="Genome Announc.">
        <title>Expanding the biotechnology potential of lactobacilli through comparative genomics of 213 strains and associated genera.</title>
        <authorList>
            <person name="Sun Z."/>
            <person name="Harris H.M."/>
            <person name="McCann A."/>
            <person name="Guo C."/>
            <person name="Argimon S."/>
            <person name="Zhang W."/>
            <person name="Yang X."/>
            <person name="Jeffery I.B."/>
            <person name="Cooney J.C."/>
            <person name="Kagawa T.F."/>
            <person name="Liu W."/>
            <person name="Song Y."/>
            <person name="Salvetti E."/>
            <person name="Wrobel A."/>
            <person name="Rasinkangas P."/>
            <person name="Parkhill J."/>
            <person name="Rea M.C."/>
            <person name="O'Sullivan O."/>
            <person name="Ritari J."/>
            <person name="Douillard F.P."/>
            <person name="Paul Ross R."/>
            <person name="Yang R."/>
            <person name="Briner A.E."/>
            <person name="Felis G.E."/>
            <person name="de Vos W.M."/>
            <person name="Barrangou R."/>
            <person name="Klaenhammer T.R."/>
            <person name="Caufield P.W."/>
            <person name="Cui Y."/>
            <person name="Zhang H."/>
            <person name="O'Toole P.W."/>
        </authorList>
    </citation>
    <scope>NUCLEOTIDE SEQUENCE [LARGE SCALE GENOMIC DNA]</scope>
    <source>
        <strain evidence="1 2">DSM 19519</strain>
    </source>
</reference>
<sequence length="121" mass="14514">MLENQCLCWFKDTLFTSFYNDELVYLSKKMSKKKLQVLDRITEMNEGGFDFFYFDNVPFTDENLLVVPNPHNTLQFFIFNYVKKNDLLFVKTLDIKDYLGVLEHLEEFKNKLDLIIVKEGY</sequence>
<name>A0A0R1M9R3_9LACO</name>
<accession>A0A0R1M9R3</accession>
<gene>
    <name evidence="1" type="ORF">FC92_GL001744</name>
</gene>
<dbReference type="Proteomes" id="UP000051448">
    <property type="component" value="Unassembled WGS sequence"/>
</dbReference>
<evidence type="ECO:0000313" key="1">
    <source>
        <dbReference type="EMBL" id="KRL04912.1"/>
    </source>
</evidence>
<protein>
    <submittedName>
        <fullName evidence="1">Uncharacterized protein</fullName>
    </submittedName>
</protein>
<dbReference type="RefSeq" id="WP_057870293.1">
    <property type="nucleotide sequence ID" value="NZ_AZDX01000053.1"/>
</dbReference>
<dbReference type="AlphaFoldDB" id="A0A0R1M9R3"/>
<keyword evidence="2" id="KW-1185">Reference proteome</keyword>
<dbReference type="EMBL" id="AZDX01000053">
    <property type="protein sequence ID" value="KRL04912.1"/>
    <property type="molecule type" value="Genomic_DNA"/>
</dbReference>
<evidence type="ECO:0000313" key="2">
    <source>
        <dbReference type="Proteomes" id="UP000051448"/>
    </source>
</evidence>
<dbReference type="GeneID" id="98310179"/>
<dbReference type="STRING" id="1423759.FC92_GL001744"/>
<dbReference type="PATRIC" id="fig|1423759.3.peg.1823"/>
<comment type="caution">
    <text evidence="1">The sequence shown here is derived from an EMBL/GenBank/DDBJ whole genome shotgun (WGS) entry which is preliminary data.</text>
</comment>
<proteinExistence type="predicted"/>
<organism evidence="1 2">
    <name type="scientific">Liquorilactobacillus hordei DSM 19519</name>
    <dbReference type="NCBI Taxonomy" id="1423759"/>
    <lineage>
        <taxon>Bacteria</taxon>
        <taxon>Bacillati</taxon>
        <taxon>Bacillota</taxon>
        <taxon>Bacilli</taxon>
        <taxon>Lactobacillales</taxon>
        <taxon>Lactobacillaceae</taxon>
        <taxon>Liquorilactobacillus</taxon>
    </lineage>
</organism>